<dbReference type="GO" id="GO:0005525">
    <property type="term" value="F:GTP binding"/>
    <property type="evidence" value="ECO:0007669"/>
    <property type="project" value="UniProtKB-KW"/>
</dbReference>
<dbReference type="PANTHER" id="PTHR43381">
    <property type="entry name" value="TRANSLATION INITIATION FACTOR IF-2-RELATED"/>
    <property type="match status" value="1"/>
</dbReference>
<keyword evidence="4" id="KW-0396">Initiation factor</keyword>
<dbReference type="FunFam" id="3.40.50.10050:FF:000002">
    <property type="entry name" value="Eukaryotic translation initiation factor 5B"/>
    <property type="match status" value="1"/>
</dbReference>
<dbReference type="InterPro" id="IPR015760">
    <property type="entry name" value="TIF_IF2"/>
</dbReference>
<dbReference type="CDD" id="cd03703">
    <property type="entry name" value="aeIF5B_II"/>
    <property type="match status" value="1"/>
</dbReference>
<evidence type="ECO:0000256" key="1">
    <source>
        <dbReference type="ARBA" id="ARBA00022741"/>
    </source>
</evidence>
<evidence type="ECO:0000259" key="3">
    <source>
        <dbReference type="Pfam" id="PF11987"/>
    </source>
</evidence>
<dbReference type="EMBL" id="HG673763">
    <property type="protein sequence ID" value="CDJ37487.1"/>
    <property type="molecule type" value="Genomic_DNA"/>
</dbReference>
<dbReference type="GO" id="GO:0003743">
    <property type="term" value="F:translation initiation factor activity"/>
    <property type="evidence" value="ECO:0007669"/>
    <property type="project" value="UniProtKB-KW"/>
</dbReference>
<gene>
    <name evidence="4" type="ORF">ETH_00030915</name>
</gene>
<dbReference type="SUPFAM" id="SSF52156">
    <property type="entry name" value="Initiation factor IF2/eIF5b, domain 3"/>
    <property type="match status" value="1"/>
</dbReference>
<dbReference type="InterPro" id="IPR009000">
    <property type="entry name" value="Transl_B-barrel_sf"/>
</dbReference>
<keyword evidence="1" id="KW-0547">Nucleotide-binding</keyword>
<feature type="domain" description="Translation initiation factor IF- 2" evidence="3">
    <location>
        <begin position="142"/>
        <end position="252"/>
    </location>
</feature>
<name>U6KMJ0_EIMTE</name>
<dbReference type="Proteomes" id="UP000030747">
    <property type="component" value="Unassembled WGS sequence"/>
</dbReference>
<dbReference type="Gene3D" id="3.40.50.10050">
    <property type="entry name" value="Translation initiation factor IF- 2, domain 3"/>
    <property type="match status" value="1"/>
</dbReference>
<dbReference type="GeneID" id="25255259"/>
<sequence length="268" mass="28860">MQKTIAKVPSIFHPTAAAAAAAAAEDALPAPPSKGRPIQCTILEVKAVEGLGTTLDVILVQGVLYEGDRVVCCGSKGPIVTSVRALLTPQPLKEMRVKGDYQSHSFVEAAMGVKIVAPGLEDAVAGTSLFVAEKEEDIAELESEVMQEVSLVLKKVEKTTNGVYVMASTLGALEALLAYLEDCKIPVFAVNIGTVQKKDIKKASVMREKGFAEFAVVLGFDVKVDAEAEKEAKTLGVKIFSAEIIYHLFDQFTNYFEAVKQSKKIYYV</sequence>
<keyword evidence="4" id="KW-0648">Protein biosynthesis</keyword>
<dbReference type="InterPro" id="IPR023115">
    <property type="entry name" value="TIF_IF2_dom3"/>
</dbReference>
<dbReference type="Gene3D" id="2.40.30.10">
    <property type="entry name" value="Translation factors"/>
    <property type="match status" value="1"/>
</dbReference>
<reference evidence="4" key="2">
    <citation type="submission" date="2013-10" db="EMBL/GenBank/DDBJ databases">
        <authorList>
            <person name="Aslett M."/>
        </authorList>
    </citation>
    <scope>NUCLEOTIDE SEQUENCE [LARGE SCALE GENOMIC DNA]</scope>
    <source>
        <strain evidence="4">Houghton</strain>
    </source>
</reference>
<dbReference type="RefSeq" id="XP_013228325.1">
    <property type="nucleotide sequence ID" value="XM_013372871.1"/>
</dbReference>
<accession>U6KMJ0</accession>
<evidence type="ECO:0000313" key="5">
    <source>
        <dbReference type="Proteomes" id="UP000030747"/>
    </source>
</evidence>
<keyword evidence="5" id="KW-1185">Reference proteome</keyword>
<protein>
    <submittedName>
        <fullName evidence="4">Translation initiation factor IF-2, putative</fullName>
    </submittedName>
</protein>
<dbReference type="VEuPathDB" id="ToxoDB:ETH2_0203600"/>
<evidence type="ECO:0000256" key="2">
    <source>
        <dbReference type="ARBA" id="ARBA00023134"/>
    </source>
</evidence>
<dbReference type="InterPro" id="IPR036925">
    <property type="entry name" value="TIF_IF2_dom3_sf"/>
</dbReference>
<dbReference type="AlphaFoldDB" id="U6KMJ0"/>
<dbReference type="GO" id="GO:0005739">
    <property type="term" value="C:mitochondrion"/>
    <property type="evidence" value="ECO:0007669"/>
    <property type="project" value="TreeGrafter"/>
</dbReference>
<proteinExistence type="predicted"/>
<dbReference type="VEuPathDB" id="ToxoDB:ETH_00030915"/>
<organism evidence="4 5">
    <name type="scientific">Eimeria tenella</name>
    <name type="common">Coccidian parasite</name>
    <dbReference type="NCBI Taxonomy" id="5802"/>
    <lineage>
        <taxon>Eukaryota</taxon>
        <taxon>Sar</taxon>
        <taxon>Alveolata</taxon>
        <taxon>Apicomplexa</taxon>
        <taxon>Conoidasida</taxon>
        <taxon>Coccidia</taxon>
        <taxon>Eucoccidiorida</taxon>
        <taxon>Eimeriorina</taxon>
        <taxon>Eimeriidae</taxon>
        <taxon>Eimeria</taxon>
    </lineage>
</organism>
<dbReference type="FunFam" id="2.40.30.10:FF:000013">
    <property type="entry name" value="eukaryotic translation initiation factor 5B"/>
    <property type="match status" value="1"/>
</dbReference>
<dbReference type="SUPFAM" id="SSF50447">
    <property type="entry name" value="Translation proteins"/>
    <property type="match status" value="1"/>
</dbReference>
<evidence type="ECO:0000313" key="4">
    <source>
        <dbReference type="EMBL" id="CDJ37487.1"/>
    </source>
</evidence>
<dbReference type="Pfam" id="PF11987">
    <property type="entry name" value="IF-2"/>
    <property type="match status" value="1"/>
</dbReference>
<keyword evidence="2" id="KW-0342">GTP-binding</keyword>
<dbReference type="PANTHER" id="PTHR43381:SF4">
    <property type="entry name" value="EUKARYOTIC TRANSLATION INITIATION FACTOR 5B"/>
    <property type="match status" value="1"/>
</dbReference>
<dbReference type="OrthoDB" id="4928at2759"/>
<reference evidence="4" key="1">
    <citation type="submission" date="2013-10" db="EMBL/GenBank/DDBJ databases">
        <title>Genomic analysis of the causative agents of coccidiosis in chickens.</title>
        <authorList>
            <person name="Reid A.J."/>
            <person name="Blake D."/>
            <person name="Billington K."/>
            <person name="Browne H."/>
            <person name="Dunn M."/>
            <person name="Hung S."/>
            <person name="Kawahara F."/>
            <person name="Miranda-Saavedra D."/>
            <person name="Mourier T."/>
            <person name="Nagra H."/>
            <person name="Otto T.D."/>
            <person name="Rawlings N."/>
            <person name="Sanchez A."/>
            <person name="Sanders M."/>
            <person name="Subramaniam C."/>
            <person name="Tay Y."/>
            <person name="Dear P."/>
            <person name="Doerig C."/>
            <person name="Gruber A."/>
            <person name="Parkinson J."/>
            <person name="Shirley M."/>
            <person name="Wan K.L."/>
            <person name="Berriman M."/>
            <person name="Tomley F."/>
            <person name="Pain A."/>
        </authorList>
    </citation>
    <scope>NUCLEOTIDE SEQUENCE [LARGE SCALE GENOMIC DNA]</scope>
    <source>
        <strain evidence="4">Houghton</strain>
    </source>
</reference>